<keyword evidence="1" id="KW-1133">Transmembrane helix</keyword>
<comment type="caution">
    <text evidence="3">The sequence shown here is derived from an EMBL/GenBank/DDBJ whole genome shotgun (WGS) entry which is preliminary data.</text>
</comment>
<keyword evidence="1" id="KW-0812">Transmembrane</keyword>
<evidence type="ECO:0000256" key="1">
    <source>
        <dbReference type="SAM" id="Phobius"/>
    </source>
</evidence>
<sequence>MFYYVETFGADDRKTFRAMAGAVWVLELAHTICICAELYRGTVVLYGRMDLFVNYPWMGAATILSGFITWIVHIFFCLRVYKALPNPLRYIGPVCALATTLRTIGGVYLGTRIIMAETLAEYQAANGWLVSATLAGGAAIDVIIAASMVHFLVSKKQTGLGHVAKLVDRLVAYAIRTGVLTSITAITVLILFQAMGHNFVWAGFYVVLAKMYSNSFFSALNERERLRSAIASSSADADSRMLGKNRSAVDPTNFRRRAGPEISIEMKTTVIHDDEENLKPIPYDGRRL</sequence>
<keyword evidence="1" id="KW-0472">Membrane</keyword>
<dbReference type="AlphaFoldDB" id="A0A4Y7TGX7"/>
<evidence type="ECO:0000313" key="4">
    <source>
        <dbReference type="Proteomes" id="UP000298030"/>
    </source>
</evidence>
<dbReference type="EMBL" id="QPFP01000013">
    <property type="protein sequence ID" value="TEB33261.1"/>
    <property type="molecule type" value="Genomic_DNA"/>
</dbReference>
<dbReference type="OrthoDB" id="3231781at2759"/>
<feature type="domain" description="DUF6534" evidence="2">
    <location>
        <begin position="138"/>
        <end position="224"/>
    </location>
</feature>
<organism evidence="3 4">
    <name type="scientific">Coprinellus micaceus</name>
    <name type="common">Glistening ink-cap mushroom</name>
    <name type="synonym">Coprinus micaceus</name>
    <dbReference type="NCBI Taxonomy" id="71717"/>
    <lineage>
        <taxon>Eukaryota</taxon>
        <taxon>Fungi</taxon>
        <taxon>Dikarya</taxon>
        <taxon>Basidiomycota</taxon>
        <taxon>Agaricomycotina</taxon>
        <taxon>Agaricomycetes</taxon>
        <taxon>Agaricomycetidae</taxon>
        <taxon>Agaricales</taxon>
        <taxon>Agaricineae</taxon>
        <taxon>Psathyrellaceae</taxon>
        <taxon>Coprinellus</taxon>
    </lineage>
</organism>
<evidence type="ECO:0000313" key="3">
    <source>
        <dbReference type="EMBL" id="TEB33261.1"/>
    </source>
</evidence>
<dbReference type="PANTHER" id="PTHR40465">
    <property type="entry name" value="CHROMOSOME 1, WHOLE GENOME SHOTGUN SEQUENCE"/>
    <property type="match status" value="1"/>
</dbReference>
<feature type="transmembrane region" description="Helical" evidence="1">
    <location>
        <begin position="21"/>
        <end position="39"/>
    </location>
</feature>
<feature type="transmembrane region" description="Helical" evidence="1">
    <location>
        <begin position="199"/>
        <end position="220"/>
    </location>
</feature>
<feature type="transmembrane region" description="Helical" evidence="1">
    <location>
        <begin position="129"/>
        <end position="153"/>
    </location>
</feature>
<accession>A0A4Y7TGX7</accession>
<dbReference type="InterPro" id="IPR045339">
    <property type="entry name" value="DUF6534"/>
</dbReference>
<feature type="transmembrane region" description="Helical" evidence="1">
    <location>
        <begin position="90"/>
        <end position="109"/>
    </location>
</feature>
<dbReference type="PANTHER" id="PTHR40465:SF1">
    <property type="entry name" value="DUF6534 DOMAIN-CONTAINING PROTEIN"/>
    <property type="match status" value="1"/>
</dbReference>
<gene>
    <name evidence="3" type="ORF">FA13DRAFT_1731032</name>
</gene>
<dbReference type="STRING" id="71717.A0A4Y7TGX7"/>
<feature type="transmembrane region" description="Helical" evidence="1">
    <location>
        <begin position="59"/>
        <end position="78"/>
    </location>
</feature>
<proteinExistence type="predicted"/>
<protein>
    <recommendedName>
        <fullName evidence="2">DUF6534 domain-containing protein</fullName>
    </recommendedName>
</protein>
<name>A0A4Y7TGX7_COPMI</name>
<evidence type="ECO:0000259" key="2">
    <source>
        <dbReference type="Pfam" id="PF20152"/>
    </source>
</evidence>
<dbReference type="Pfam" id="PF20152">
    <property type="entry name" value="DUF6534"/>
    <property type="match status" value="1"/>
</dbReference>
<keyword evidence="4" id="KW-1185">Reference proteome</keyword>
<reference evidence="3 4" key="1">
    <citation type="journal article" date="2019" name="Nat. Ecol. Evol.">
        <title>Megaphylogeny resolves global patterns of mushroom evolution.</title>
        <authorList>
            <person name="Varga T."/>
            <person name="Krizsan K."/>
            <person name="Foldi C."/>
            <person name="Dima B."/>
            <person name="Sanchez-Garcia M."/>
            <person name="Sanchez-Ramirez S."/>
            <person name="Szollosi G.J."/>
            <person name="Szarkandi J.G."/>
            <person name="Papp V."/>
            <person name="Albert L."/>
            <person name="Andreopoulos W."/>
            <person name="Angelini C."/>
            <person name="Antonin V."/>
            <person name="Barry K.W."/>
            <person name="Bougher N.L."/>
            <person name="Buchanan P."/>
            <person name="Buyck B."/>
            <person name="Bense V."/>
            <person name="Catcheside P."/>
            <person name="Chovatia M."/>
            <person name="Cooper J."/>
            <person name="Damon W."/>
            <person name="Desjardin D."/>
            <person name="Finy P."/>
            <person name="Geml J."/>
            <person name="Haridas S."/>
            <person name="Hughes K."/>
            <person name="Justo A."/>
            <person name="Karasinski D."/>
            <person name="Kautmanova I."/>
            <person name="Kiss B."/>
            <person name="Kocsube S."/>
            <person name="Kotiranta H."/>
            <person name="LaButti K.M."/>
            <person name="Lechner B.E."/>
            <person name="Liimatainen K."/>
            <person name="Lipzen A."/>
            <person name="Lukacs Z."/>
            <person name="Mihaltcheva S."/>
            <person name="Morgado L.N."/>
            <person name="Niskanen T."/>
            <person name="Noordeloos M.E."/>
            <person name="Ohm R.A."/>
            <person name="Ortiz-Santana B."/>
            <person name="Ovrebo C."/>
            <person name="Racz N."/>
            <person name="Riley R."/>
            <person name="Savchenko A."/>
            <person name="Shiryaev A."/>
            <person name="Soop K."/>
            <person name="Spirin V."/>
            <person name="Szebenyi C."/>
            <person name="Tomsovsky M."/>
            <person name="Tulloss R.E."/>
            <person name="Uehling J."/>
            <person name="Grigoriev I.V."/>
            <person name="Vagvolgyi C."/>
            <person name="Papp T."/>
            <person name="Martin F.M."/>
            <person name="Miettinen O."/>
            <person name="Hibbett D.S."/>
            <person name="Nagy L.G."/>
        </authorList>
    </citation>
    <scope>NUCLEOTIDE SEQUENCE [LARGE SCALE GENOMIC DNA]</scope>
    <source>
        <strain evidence="3 4">FP101781</strain>
    </source>
</reference>
<dbReference type="Proteomes" id="UP000298030">
    <property type="component" value="Unassembled WGS sequence"/>
</dbReference>
<feature type="transmembrane region" description="Helical" evidence="1">
    <location>
        <begin position="173"/>
        <end position="193"/>
    </location>
</feature>